<feature type="compositionally biased region" description="Basic residues" evidence="2">
    <location>
        <begin position="1245"/>
        <end position="1258"/>
    </location>
</feature>
<evidence type="ECO:0000256" key="2">
    <source>
        <dbReference type="SAM" id="MobiDB-lite"/>
    </source>
</evidence>
<dbReference type="AlphaFoldDB" id="A0ABD3REA6"/>
<feature type="region of interest" description="Disordered" evidence="2">
    <location>
        <begin position="973"/>
        <end position="997"/>
    </location>
</feature>
<dbReference type="EMBL" id="JALLPB020000270">
    <property type="protein sequence ID" value="KAL3811294.1"/>
    <property type="molecule type" value="Genomic_DNA"/>
</dbReference>
<name>A0ABD3REA6_9STRA</name>
<proteinExistence type="predicted"/>
<dbReference type="SMART" id="SM00360">
    <property type="entry name" value="RRM"/>
    <property type="match status" value="1"/>
</dbReference>
<dbReference type="InterPro" id="IPR050600">
    <property type="entry name" value="SETD3_SETD6_MTase"/>
</dbReference>
<dbReference type="PROSITE" id="PS50102">
    <property type="entry name" value="RRM"/>
    <property type="match status" value="1"/>
</dbReference>
<dbReference type="PANTHER" id="PTHR13271">
    <property type="entry name" value="UNCHARACTERIZED PUTATIVE METHYLTRANSFERASE"/>
    <property type="match status" value="1"/>
</dbReference>
<keyword evidence="6" id="KW-1185">Reference proteome</keyword>
<gene>
    <name evidence="5" type="ORF">ACHAXA_009294</name>
</gene>
<feature type="domain" description="RRM" evidence="4">
    <location>
        <begin position="896"/>
        <end position="976"/>
    </location>
</feature>
<dbReference type="InterPro" id="IPR000504">
    <property type="entry name" value="RRM_dom"/>
</dbReference>
<keyword evidence="1" id="KW-0694">RNA-binding</keyword>
<reference evidence="5 6" key="1">
    <citation type="submission" date="2024-10" db="EMBL/GenBank/DDBJ databases">
        <title>Updated reference genomes for cyclostephanoid diatoms.</title>
        <authorList>
            <person name="Roberts W.R."/>
            <person name="Alverson A.J."/>
        </authorList>
    </citation>
    <scope>NUCLEOTIDE SEQUENCE [LARGE SCALE GENOMIC DNA]</scope>
    <source>
        <strain evidence="5 6">AJA228-03</strain>
    </source>
</reference>
<feature type="chain" id="PRO_5044894742" description="RRM domain-containing protein" evidence="3">
    <location>
        <begin position="19"/>
        <end position="1258"/>
    </location>
</feature>
<feature type="compositionally biased region" description="Basic residues" evidence="2">
    <location>
        <begin position="1217"/>
        <end position="1237"/>
    </location>
</feature>
<dbReference type="GO" id="GO:0003723">
    <property type="term" value="F:RNA binding"/>
    <property type="evidence" value="ECO:0007669"/>
    <property type="project" value="UniProtKB-UniRule"/>
</dbReference>
<dbReference type="Pfam" id="PF00076">
    <property type="entry name" value="RRM_1"/>
    <property type="match status" value="1"/>
</dbReference>
<feature type="region of interest" description="Disordered" evidence="2">
    <location>
        <begin position="834"/>
        <end position="893"/>
    </location>
</feature>
<organism evidence="5 6">
    <name type="scientific">Cyclostephanos tholiformis</name>
    <dbReference type="NCBI Taxonomy" id="382380"/>
    <lineage>
        <taxon>Eukaryota</taxon>
        <taxon>Sar</taxon>
        <taxon>Stramenopiles</taxon>
        <taxon>Ochrophyta</taxon>
        <taxon>Bacillariophyta</taxon>
        <taxon>Coscinodiscophyceae</taxon>
        <taxon>Thalassiosirophycidae</taxon>
        <taxon>Stephanodiscales</taxon>
        <taxon>Stephanodiscaceae</taxon>
        <taxon>Cyclostephanos</taxon>
    </lineage>
</organism>
<evidence type="ECO:0000259" key="4">
    <source>
        <dbReference type="PROSITE" id="PS50102"/>
    </source>
</evidence>
<dbReference type="InterPro" id="IPR046341">
    <property type="entry name" value="SET_dom_sf"/>
</dbReference>
<dbReference type="SUPFAM" id="SSF82199">
    <property type="entry name" value="SET domain"/>
    <property type="match status" value="1"/>
</dbReference>
<evidence type="ECO:0000313" key="6">
    <source>
        <dbReference type="Proteomes" id="UP001530377"/>
    </source>
</evidence>
<keyword evidence="3" id="KW-0732">Signal</keyword>
<feature type="signal peptide" evidence="3">
    <location>
        <begin position="1"/>
        <end position="18"/>
    </location>
</feature>
<dbReference type="CDD" id="cd10527">
    <property type="entry name" value="SET_LSMT"/>
    <property type="match status" value="1"/>
</dbReference>
<dbReference type="PANTHER" id="PTHR13271:SF151">
    <property type="entry name" value="SET DOMAIN-CONTAINING PROTEIN 4"/>
    <property type="match status" value="1"/>
</dbReference>
<dbReference type="Gene3D" id="3.90.1410.10">
    <property type="entry name" value="set domain protein methyltransferase, domain 1"/>
    <property type="match status" value="1"/>
</dbReference>
<protein>
    <recommendedName>
        <fullName evidence="4">RRM domain-containing protein</fullName>
    </recommendedName>
</protein>
<dbReference type="Proteomes" id="UP001530377">
    <property type="component" value="Unassembled WGS sequence"/>
</dbReference>
<sequence>MDRHSWQTHLIFLLAVMAQYNDIMREGFPDGGYPSLKCRLVRFRKWATKEAKISVHSALCVVNGEATDGTRNAPVLLFEAPRGADASAMGVMGGSSGNKNGGVGLSMMMGGGIGGVGIGGGGSGMGMGGGSISGGGSGGGPDLESRCGDVDGPADRAMYERTIGCQVRTVRDVKGDEMALSVPLSAMITPDLIASSDAGRAIYACCSARLSDDPPGGGGIGGDDSGNNNNVEGMFWGAFGPTGKLEHMQAERIRQNSGTQLLVKILQERKKVETVLARHEQDVIESGGDKFGRGRPVPAGTISYRAPYLAFLIHQRFANDENPRVVTKSRTGGGVVSDHTLPPPSLPEGVPSTFAPYVRTLPSSVCSPICWKRNELAILAGCIPGMPALQSVAARTVQLASELMALMEAGLLRGRASVFSPGMITWDRWVWAAAVYESRVVQTSSLPQWMWNDESAVGGSPSHVWESVGVMIPFVDMMNHIDDLPQARWRQSNVADDASVRRLSFYMDEKTKKHCQIYRNYGAYDNETFMLQYGFTRIGNLADKVRIAWALMDGVGGVAPPIDYDPVSESSGVPSSLLLFDSMDPIAIKEWWTEQRITLLGKATSNNADTLESLRKGKSIRFKALNNGKIDNMLIAVAVVATISPKLVDEMFHKSANNPPLKPLGGLTLDRTAQNVVRLYLSYLFSKKLRKLLQSLNSCLKDHFDLNQLWTKASMGGLNFVARKDENTSTLDGGGGDNSSDAMGWQTFFDTYAYLSSMEVETGSYYAMAPKSCVLTLYDGHVKSLQKSLDIMATDALFYECMKLQLEGLGCFLDRTTVAASSIYAQPIVTPTSATLSEKEMEERINPTSSVDENKAQDPAPLTNEGHGNGQGNVNKRDRDHQVKDKNKVDQRRPAIKLHIGNLSYKTQPNNLYDFFTGLYGEGSVLECHIPTERETGHSRGFGFVTMPDNHAKTALEPGRKHEMDGRILKVAESNSAGSVKGTKQNRNAPPAPSSDRCPNCGYRPRWCTCNPNIPIGLGMGPPPLDIYGPGPYIGPPLILGGPGYGYPRDMEERRVGGDGYGWGGGGGGSGNRRSYSRSPSYRRERDRWYRRSLSYSRSRSRSYSRGRDRGDRHRGRHDGDRRRYDDDDDRKRYDDDRRRGSSRRYRSKSRSRSRHRDNAVSPNRGRPNGETGDFSDEPEEGRSLSRSRSPIYDSGMDRPSTSKKREGKDSGGRGGGRSRSRDRGSRRRKRSTKGSRHGKESSSKRRVGSRSRSRERH</sequence>
<feature type="compositionally biased region" description="Gly residues" evidence="2">
    <location>
        <begin position="1058"/>
        <end position="1071"/>
    </location>
</feature>
<feature type="compositionally biased region" description="Polar residues" evidence="2">
    <location>
        <begin position="973"/>
        <end position="988"/>
    </location>
</feature>
<dbReference type="SUPFAM" id="SSF54928">
    <property type="entry name" value="RNA-binding domain, RBD"/>
    <property type="match status" value="1"/>
</dbReference>
<dbReference type="InterPro" id="IPR012677">
    <property type="entry name" value="Nucleotide-bd_a/b_plait_sf"/>
</dbReference>
<feature type="compositionally biased region" description="Basic residues" evidence="2">
    <location>
        <begin position="1141"/>
        <end position="1156"/>
    </location>
</feature>
<dbReference type="Gene3D" id="3.30.70.330">
    <property type="match status" value="1"/>
</dbReference>
<feature type="compositionally biased region" description="Basic and acidic residues" evidence="2">
    <location>
        <begin position="875"/>
        <end position="893"/>
    </location>
</feature>
<feature type="region of interest" description="Disordered" evidence="2">
    <location>
        <begin position="1058"/>
        <end position="1258"/>
    </location>
</feature>
<evidence type="ECO:0000256" key="1">
    <source>
        <dbReference type="PROSITE-ProRule" id="PRU00176"/>
    </source>
</evidence>
<evidence type="ECO:0000313" key="5">
    <source>
        <dbReference type="EMBL" id="KAL3811294.1"/>
    </source>
</evidence>
<feature type="compositionally biased region" description="Basic and acidic residues" evidence="2">
    <location>
        <begin position="1106"/>
        <end position="1140"/>
    </location>
</feature>
<accession>A0ABD3REA6</accession>
<evidence type="ECO:0000256" key="3">
    <source>
        <dbReference type="SAM" id="SignalP"/>
    </source>
</evidence>
<dbReference type="InterPro" id="IPR035979">
    <property type="entry name" value="RBD_domain_sf"/>
</dbReference>
<comment type="caution">
    <text evidence="5">The sequence shown here is derived from an EMBL/GenBank/DDBJ whole genome shotgun (WGS) entry which is preliminary data.</text>
</comment>